<dbReference type="InterPro" id="IPR003751">
    <property type="entry name" value="CsrA"/>
</dbReference>
<dbReference type="FunFam" id="2.60.40.4380:FF:000002">
    <property type="entry name" value="Translational regulator CsrA"/>
    <property type="match status" value="1"/>
</dbReference>
<dbReference type="Pfam" id="PF02599">
    <property type="entry name" value="CsrA"/>
    <property type="match status" value="1"/>
</dbReference>
<dbReference type="GO" id="GO:0048027">
    <property type="term" value="F:mRNA 5'-UTR binding"/>
    <property type="evidence" value="ECO:0007669"/>
    <property type="project" value="TreeGrafter"/>
</dbReference>
<keyword evidence="4" id="KW-0694">RNA-binding</keyword>
<dbReference type="EMBL" id="BLAB01000001">
    <property type="protein sequence ID" value="GER94496.1"/>
    <property type="molecule type" value="Genomic_DNA"/>
</dbReference>
<sequence length="73" mass="8385">MLVLTRKVNQTLNIGDNIKIKIVEIGNGFVKLGIDAPRELPIYREELYEKLKQLNVESAKLDMDKLKDFLGIK</sequence>
<dbReference type="GO" id="GO:0006402">
    <property type="term" value="P:mRNA catabolic process"/>
    <property type="evidence" value="ECO:0007669"/>
    <property type="project" value="InterPro"/>
</dbReference>
<evidence type="ECO:0000256" key="1">
    <source>
        <dbReference type="ARBA" id="ARBA00022490"/>
    </source>
</evidence>
<keyword evidence="1" id="KW-0963">Cytoplasm</keyword>
<keyword evidence="3" id="KW-0810">Translation regulation</keyword>
<gene>
    <name evidence="5" type="ORF">A45J_2259</name>
</gene>
<dbReference type="NCBIfam" id="TIGR00202">
    <property type="entry name" value="csrA"/>
    <property type="match status" value="1"/>
</dbReference>
<dbReference type="PANTHER" id="PTHR34984:SF1">
    <property type="entry name" value="CARBON STORAGE REGULATOR"/>
    <property type="match status" value="1"/>
</dbReference>
<proteinExistence type="inferred from homology"/>
<dbReference type="Gene3D" id="2.60.40.4380">
    <property type="entry name" value="Translational regulator CsrA"/>
    <property type="match status" value="1"/>
</dbReference>
<keyword evidence="2" id="KW-0678">Repressor</keyword>
<dbReference type="InterPro" id="IPR036107">
    <property type="entry name" value="CsrA_sf"/>
</dbReference>
<dbReference type="HAMAP" id="MF_00167">
    <property type="entry name" value="CsrA"/>
    <property type="match status" value="1"/>
</dbReference>
<evidence type="ECO:0000313" key="5">
    <source>
        <dbReference type="EMBL" id="GER94496.1"/>
    </source>
</evidence>
<evidence type="ECO:0000256" key="3">
    <source>
        <dbReference type="ARBA" id="ARBA00022845"/>
    </source>
</evidence>
<reference evidence="5" key="1">
    <citation type="submission" date="2019-10" db="EMBL/GenBank/DDBJ databases">
        <title>Metagenomic sequencing of thiosulfate-disproportionating enrichment culture.</title>
        <authorList>
            <person name="Umezawa K."/>
            <person name="Kojima H."/>
            <person name="Fukui M."/>
        </authorList>
    </citation>
    <scope>NUCLEOTIDE SEQUENCE</scope>
    <source>
        <strain evidence="5">45J</strain>
    </source>
</reference>
<comment type="caution">
    <text evidence="5">The sequence shown here is derived from an EMBL/GenBank/DDBJ whole genome shotgun (WGS) entry which is preliminary data.</text>
</comment>
<dbReference type="GO" id="GO:0006109">
    <property type="term" value="P:regulation of carbohydrate metabolic process"/>
    <property type="evidence" value="ECO:0007669"/>
    <property type="project" value="InterPro"/>
</dbReference>
<protein>
    <submittedName>
        <fullName evidence="5">Carbon storage regulator</fullName>
    </submittedName>
</protein>
<dbReference type="AlphaFoldDB" id="A0A5J4LAB4"/>
<dbReference type="NCBIfam" id="NF002469">
    <property type="entry name" value="PRK01712.1"/>
    <property type="match status" value="1"/>
</dbReference>
<dbReference type="PANTHER" id="PTHR34984">
    <property type="entry name" value="CARBON STORAGE REGULATOR"/>
    <property type="match status" value="1"/>
</dbReference>
<evidence type="ECO:0000256" key="2">
    <source>
        <dbReference type="ARBA" id="ARBA00022491"/>
    </source>
</evidence>
<dbReference type="GO" id="GO:0045947">
    <property type="term" value="P:negative regulation of translational initiation"/>
    <property type="evidence" value="ECO:0007669"/>
    <property type="project" value="TreeGrafter"/>
</dbReference>
<dbReference type="SUPFAM" id="SSF117130">
    <property type="entry name" value="CsrA-like"/>
    <property type="match status" value="1"/>
</dbReference>
<evidence type="ECO:0000256" key="4">
    <source>
        <dbReference type="ARBA" id="ARBA00022884"/>
    </source>
</evidence>
<name>A0A5J4LAB4_9ZZZZ</name>
<dbReference type="GO" id="GO:0005829">
    <property type="term" value="C:cytosol"/>
    <property type="evidence" value="ECO:0007669"/>
    <property type="project" value="TreeGrafter"/>
</dbReference>
<accession>A0A5J4LAB4</accession>
<organism evidence="5">
    <name type="scientific">hot springs metagenome</name>
    <dbReference type="NCBI Taxonomy" id="433727"/>
    <lineage>
        <taxon>unclassified sequences</taxon>
        <taxon>metagenomes</taxon>
        <taxon>ecological metagenomes</taxon>
    </lineage>
</organism>